<dbReference type="EMBL" id="JARJCN010000043">
    <property type="protein sequence ID" value="KAJ7082907.1"/>
    <property type="molecule type" value="Genomic_DNA"/>
</dbReference>
<organism evidence="1 2">
    <name type="scientific">Mycena belliarum</name>
    <dbReference type="NCBI Taxonomy" id="1033014"/>
    <lineage>
        <taxon>Eukaryota</taxon>
        <taxon>Fungi</taxon>
        <taxon>Dikarya</taxon>
        <taxon>Basidiomycota</taxon>
        <taxon>Agaricomycotina</taxon>
        <taxon>Agaricomycetes</taxon>
        <taxon>Agaricomycetidae</taxon>
        <taxon>Agaricales</taxon>
        <taxon>Marasmiineae</taxon>
        <taxon>Mycenaceae</taxon>
        <taxon>Mycena</taxon>
    </lineage>
</organism>
<name>A0AAD6XNW4_9AGAR</name>
<reference evidence="1" key="1">
    <citation type="submission" date="2023-03" db="EMBL/GenBank/DDBJ databases">
        <title>Massive genome expansion in bonnet fungi (Mycena s.s.) driven by repeated elements and novel gene families across ecological guilds.</title>
        <authorList>
            <consortium name="Lawrence Berkeley National Laboratory"/>
            <person name="Harder C.B."/>
            <person name="Miyauchi S."/>
            <person name="Viragh M."/>
            <person name="Kuo A."/>
            <person name="Thoen E."/>
            <person name="Andreopoulos B."/>
            <person name="Lu D."/>
            <person name="Skrede I."/>
            <person name="Drula E."/>
            <person name="Henrissat B."/>
            <person name="Morin E."/>
            <person name="Kohler A."/>
            <person name="Barry K."/>
            <person name="LaButti K."/>
            <person name="Morin E."/>
            <person name="Salamov A."/>
            <person name="Lipzen A."/>
            <person name="Mereny Z."/>
            <person name="Hegedus B."/>
            <person name="Baldrian P."/>
            <person name="Stursova M."/>
            <person name="Weitz H."/>
            <person name="Taylor A."/>
            <person name="Grigoriev I.V."/>
            <person name="Nagy L.G."/>
            <person name="Martin F."/>
            <person name="Kauserud H."/>
        </authorList>
    </citation>
    <scope>NUCLEOTIDE SEQUENCE</scope>
    <source>
        <strain evidence="1">CBHHK173m</strain>
    </source>
</reference>
<dbReference type="AlphaFoldDB" id="A0AAD6XNW4"/>
<proteinExistence type="predicted"/>
<sequence>MLKASPVELLAFQLLSRRFTRILAENPHCWAEARQNLNPPVPPPPKVDAAGIWTESAYAQFIFGGGSCIAKSCKKWTVRFPYSYGLRIRVCSRFASTPRRHYDAEARKINNSYLTSCAIPGKRGLRQMGQTQRRHFRDWLAYDERDRTVAAADQEWFSARAITEKRKARPPVAVVRTVDELKAEYKLRAEALPRIMENAKALQVWAHQFAEARKAMDSINVALWVAMSSSPLNPF</sequence>
<accession>A0AAD6XNW4</accession>
<gene>
    <name evidence="1" type="ORF">B0H15DRAFT_803037</name>
</gene>
<comment type="caution">
    <text evidence="1">The sequence shown here is derived from an EMBL/GenBank/DDBJ whole genome shotgun (WGS) entry which is preliminary data.</text>
</comment>
<evidence type="ECO:0000313" key="1">
    <source>
        <dbReference type="EMBL" id="KAJ7082907.1"/>
    </source>
</evidence>
<keyword evidence="2" id="KW-1185">Reference proteome</keyword>
<protein>
    <submittedName>
        <fullName evidence="1">Uncharacterized protein</fullName>
    </submittedName>
</protein>
<dbReference type="Proteomes" id="UP001222325">
    <property type="component" value="Unassembled WGS sequence"/>
</dbReference>
<evidence type="ECO:0000313" key="2">
    <source>
        <dbReference type="Proteomes" id="UP001222325"/>
    </source>
</evidence>